<feature type="transmembrane region" description="Helical" evidence="1">
    <location>
        <begin position="45"/>
        <end position="71"/>
    </location>
</feature>
<feature type="transmembrane region" description="Helical" evidence="1">
    <location>
        <begin position="138"/>
        <end position="161"/>
    </location>
</feature>
<dbReference type="Proteomes" id="UP001500655">
    <property type="component" value="Unassembled WGS sequence"/>
</dbReference>
<keyword evidence="3" id="KW-1185">Reference proteome</keyword>
<feature type="transmembrane region" description="Helical" evidence="1">
    <location>
        <begin position="181"/>
        <end position="200"/>
    </location>
</feature>
<proteinExistence type="predicted"/>
<protein>
    <recommendedName>
        <fullName evidence="4">Copper oxidase</fullName>
    </recommendedName>
</protein>
<feature type="transmembrane region" description="Helical" evidence="1">
    <location>
        <begin position="355"/>
        <end position="373"/>
    </location>
</feature>
<keyword evidence="1" id="KW-0472">Membrane</keyword>
<sequence length="401" mass="41753">MTGTQAPPSPRSRWHRRVGALPLAYLAGVVALGFAHPLLPTWRWLAIHLLLLGAATNAILIWSAHFTAALLRVPAPVDRRAEAGRLAALNVGVAGVLVGGTADRPWLGVGGAAVVFVAVAAHLAWLARRVRAALPAPLTVTVHYYLAACVALLTGVPVGAAMLVDGDGRPRLLLFHAHVNLLGWITLTVLGTLFMLWPTVLRTRMIPDAVPAARSALPASGAGLALLAVGVLAWWPWLAAGGVALFGAGVAIAVRPMVATAGRKAPGSFAAWSIAAAVGWLAVALGMDAWSLLGTADPAAAADRFAVVLVPLLIGFVAQVLVGALSFLLPVVLGGGPAKVRERTEALDRHWPQRVAMGNAALVVFVLPTPPYVRILTSLLVLAALLQFLIPAVRLLLAARR</sequence>
<feature type="transmembrane region" description="Helical" evidence="1">
    <location>
        <begin position="379"/>
        <end position="397"/>
    </location>
</feature>
<feature type="transmembrane region" description="Helical" evidence="1">
    <location>
        <begin position="106"/>
        <end position="126"/>
    </location>
</feature>
<evidence type="ECO:0000313" key="2">
    <source>
        <dbReference type="EMBL" id="GAA1764638.1"/>
    </source>
</evidence>
<evidence type="ECO:0000256" key="1">
    <source>
        <dbReference type="SAM" id="Phobius"/>
    </source>
</evidence>
<feature type="transmembrane region" description="Helical" evidence="1">
    <location>
        <begin position="20"/>
        <end position="39"/>
    </location>
</feature>
<comment type="caution">
    <text evidence="2">The sequence shown here is derived from an EMBL/GenBank/DDBJ whole genome shotgun (WGS) entry which is preliminary data.</text>
</comment>
<organism evidence="2 3">
    <name type="scientific">Luedemannella helvata</name>
    <dbReference type="NCBI Taxonomy" id="349315"/>
    <lineage>
        <taxon>Bacteria</taxon>
        <taxon>Bacillati</taxon>
        <taxon>Actinomycetota</taxon>
        <taxon>Actinomycetes</taxon>
        <taxon>Micromonosporales</taxon>
        <taxon>Micromonosporaceae</taxon>
        <taxon>Luedemannella</taxon>
    </lineage>
</organism>
<feature type="transmembrane region" description="Helical" evidence="1">
    <location>
        <begin position="83"/>
        <end position="100"/>
    </location>
</feature>
<reference evidence="3" key="1">
    <citation type="journal article" date="2019" name="Int. J. Syst. Evol. Microbiol.">
        <title>The Global Catalogue of Microorganisms (GCM) 10K type strain sequencing project: providing services to taxonomists for standard genome sequencing and annotation.</title>
        <authorList>
            <consortium name="The Broad Institute Genomics Platform"/>
            <consortium name="The Broad Institute Genome Sequencing Center for Infectious Disease"/>
            <person name="Wu L."/>
            <person name="Ma J."/>
        </authorList>
    </citation>
    <scope>NUCLEOTIDE SEQUENCE [LARGE SCALE GENOMIC DNA]</scope>
    <source>
        <strain evidence="3">JCM 13249</strain>
    </source>
</reference>
<dbReference type="EMBL" id="BAAALS010000020">
    <property type="protein sequence ID" value="GAA1764638.1"/>
    <property type="molecule type" value="Genomic_DNA"/>
</dbReference>
<name>A0ABP4WWC2_9ACTN</name>
<feature type="transmembrane region" description="Helical" evidence="1">
    <location>
        <begin position="212"/>
        <end position="231"/>
    </location>
</feature>
<feature type="transmembrane region" description="Helical" evidence="1">
    <location>
        <begin position="305"/>
        <end position="334"/>
    </location>
</feature>
<gene>
    <name evidence="2" type="ORF">GCM10009681_39680</name>
</gene>
<feature type="transmembrane region" description="Helical" evidence="1">
    <location>
        <begin position="270"/>
        <end position="293"/>
    </location>
</feature>
<evidence type="ECO:0008006" key="4">
    <source>
        <dbReference type="Google" id="ProtNLM"/>
    </source>
</evidence>
<evidence type="ECO:0000313" key="3">
    <source>
        <dbReference type="Proteomes" id="UP001500655"/>
    </source>
</evidence>
<keyword evidence="1" id="KW-1133">Transmembrane helix</keyword>
<dbReference type="RefSeq" id="WP_344083959.1">
    <property type="nucleotide sequence ID" value="NZ_BAAALS010000020.1"/>
</dbReference>
<feature type="transmembrane region" description="Helical" evidence="1">
    <location>
        <begin position="237"/>
        <end position="258"/>
    </location>
</feature>
<keyword evidence="1" id="KW-0812">Transmembrane</keyword>
<accession>A0ABP4WWC2</accession>